<dbReference type="RefSeq" id="WP_378587694.1">
    <property type="nucleotide sequence ID" value="NZ_JBHSKD010000004.1"/>
</dbReference>
<proteinExistence type="predicted"/>
<keyword evidence="2" id="KW-1185">Reference proteome</keyword>
<sequence>MSRTSPRTDLDFEAFYKHARGRLLLQTYALTGDLPASRSAVKDAFSHAWHHWRKVSRLEDPEAWVRPHAWSHAQRLHTTRIWHRDKSLDPERRATLEALAKLPVSQRRVLLLNELSATSLPDMAREVGLPLAETERQLQAGTAAFSVERDVPSTAIRGLLEDLRTQTEDTSWPRGSIVRRAGDRRRRSHTLIGVAAAVVAVIASGAVATDAGGAQPDIDRVDRSADDSAPAAQVEVEPLPESAMLDADQVDAHLPGRGWQVVSTDGNTEGDGLVMPCQQERFADPHGAAALVRTFESQAGGTTMHAVQSTELSRTTTGAQRAYDASLEWFAGCADGRAHLVATYDVDNVGDAATVMVLRTWLGDTRTVVAGVTRSGRMTTTTVMTSPSTDPVPATAPGGLLAAAVNTLCGEDGGGACATDVEMHTRAPVPVGVAPGMLAEVDLPPVTGVDEPWIGTEPRQAMTNTAATQCDRTDFTGDAVSHALTRTYLVPEADGLPDSFGVTETVGTLEASRARAFVAGVRDRVDKCAERDLGTEVTRLGRARSGEAEMDVWRMTTELSDDQSVVYLMGTVRRGTSVAQVCFIPAPGATMGNDAFVALVRRAGERLGAMPPPA</sequence>
<protein>
    <recommendedName>
        <fullName evidence="3">RNA polymerase sigma factor 70 region 4 type 2 domain-containing protein</fullName>
    </recommendedName>
</protein>
<comment type="caution">
    <text evidence="1">The sequence shown here is derived from an EMBL/GenBank/DDBJ whole genome shotgun (WGS) entry which is preliminary data.</text>
</comment>
<evidence type="ECO:0008006" key="3">
    <source>
        <dbReference type="Google" id="ProtNLM"/>
    </source>
</evidence>
<dbReference type="SUPFAM" id="SSF88946">
    <property type="entry name" value="Sigma2 domain of RNA polymerase sigma factors"/>
    <property type="match status" value="1"/>
</dbReference>
<dbReference type="InterPro" id="IPR013325">
    <property type="entry name" value="RNA_pol_sigma_r2"/>
</dbReference>
<reference evidence="2" key="1">
    <citation type="journal article" date="2019" name="Int. J. Syst. Evol. Microbiol.">
        <title>The Global Catalogue of Microorganisms (GCM) 10K type strain sequencing project: providing services to taxonomists for standard genome sequencing and annotation.</title>
        <authorList>
            <consortium name="The Broad Institute Genomics Platform"/>
            <consortium name="The Broad Institute Genome Sequencing Center for Infectious Disease"/>
            <person name="Wu L."/>
            <person name="Ma J."/>
        </authorList>
    </citation>
    <scope>NUCLEOTIDE SEQUENCE [LARGE SCALE GENOMIC DNA]</scope>
    <source>
        <strain evidence="2">DFY41</strain>
    </source>
</reference>
<evidence type="ECO:0000313" key="2">
    <source>
        <dbReference type="Proteomes" id="UP001596087"/>
    </source>
</evidence>
<name>A0ABW0BFE6_9ACTN</name>
<dbReference type="EMBL" id="JBHSKD010000004">
    <property type="protein sequence ID" value="MFC5176024.1"/>
    <property type="molecule type" value="Genomic_DNA"/>
</dbReference>
<accession>A0ABW0BFE6</accession>
<evidence type="ECO:0000313" key="1">
    <source>
        <dbReference type="EMBL" id="MFC5176024.1"/>
    </source>
</evidence>
<gene>
    <name evidence="1" type="ORF">ACFPGP_05030</name>
</gene>
<organism evidence="1 2">
    <name type="scientific">Nocardioides taihuensis</name>
    <dbReference type="NCBI Taxonomy" id="1835606"/>
    <lineage>
        <taxon>Bacteria</taxon>
        <taxon>Bacillati</taxon>
        <taxon>Actinomycetota</taxon>
        <taxon>Actinomycetes</taxon>
        <taxon>Propionibacteriales</taxon>
        <taxon>Nocardioidaceae</taxon>
        <taxon>Nocardioides</taxon>
    </lineage>
</organism>
<dbReference type="Proteomes" id="UP001596087">
    <property type="component" value="Unassembled WGS sequence"/>
</dbReference>